<evidence type="ECO:0000256" key="2">
    <source>
        <dbReference type="ARBA" id="ARBA00022679"/>
    </source>
</evidence>
<keyword evidence="4" id="KW-0028">Amino-acid biosynthesis</keyword>
<dbReference type="GO" id="GO:0009423">
    <property type="term" value="P:chorismate biosynthetic process"/>
    <property type="evidence" value="ECO:0007669"/>
    <property type="project" value="UniProtKB-UniPathway"/>
</dbReference>
<dbReference type="OrthoDB" id="9766852at2"/>
<feature type="binding site" evidence="3">
    <location>
        <position position="324"/>
    </location>
    <ligand>
        <name>phosphoenolpyruvate</name>
        <dbReference type="ChEBI" id="CHEBI:58702"/>
    </ligand>
</feature>
<dbReference type="PANTHER" id="PTHR21337">
    <property type="entry name" value="PHOSPHO-2-DEHYDRO-3-DEOXYHEPTONATE ALDOLASE 1, 2"/>
    <property type="match status" value="1"/>
</dbReference>
<keyword evidence="2 4" id="KW-0808">Transferase</keyword>
<keyword evidence="4" id="KW-0057">Aromatic amino acid biosynthesis</keyword>
<feature type="binding site" evidence="3">
    <location>
        <position position="398"/>
    </location>
    <ligand>
        <name>Mn(2+)</name>
        <dbReference type="ChEBI" id="CHEBI:29035"/>
    </ligand>
</feature>
<keyword evidence="6" id="KW-1185">Reference proteome</keyword>
<comment type="catalytic activity">
    <reaction evidence="4">
        <text>D-erythrose 4-phosphate + phosphoenolpyruvate + H2O = 7-phospho-2-dehydro-3-deoxy-D-arabino-heptonate + phosphate</text>
        <dbReference type="Rhea" id="RHEA:14717"/>
        <dbReference type="ChEBI" id="CHEBI:15377"/>
        <dbReference type="ChEBI" id="CHEBI:16897"/>
        <dbReference type="ChEBI" id="CHEBI:43474"/>
        <dbReference type="ChEBI" id="CHEBI:58394"/>
        <dbReference type="ChEBI" id="CHEBI:58702"/>
        <dbReference type="EC" id="2.5.1.54"/>
    </reaction>
</comment>
<evidence type="ECO:0000256" key="1">
    <source>
        <dbReference type="ARBA" id="ARBA00008911"/>
    </source>
</evidence>
<comment type="pathway">
    <text evidence="4">Metabolic intermediate biosynthesis; chorismate biosynthesis; chorismate from D-erythrose 4-phosphate and phosphoenolpyruvate: step 1/7.</text>
</comment>
<dbReference type="UniPathway" id="UPA00053">
    <property type="reaction ID" value="UER00084"/>
</dbReference>
<dbReference type="EC" id="2.5.1.54" evidence="4"/>
<evidence type="ECO:0000313" key="6">
    <source>
        <dbReference type="Proteomes" id="UP000269289"/>
    </source>
</evidence>
<name>A0A3M2JC39_9CELL</name>
<dbReference type="GO" id="GO:0008652">
    <property type="term" value="P:amino acid biosynthetic process"/>
    <property type="evidence" value="ECO:0007669"/>
    <property type="project" value="UniProtKB-KW"/>
</dbReference>
<dbReference type="InterPro" id="IPR002480">
    <property type="entry name" value="DAHP_synth_2"/>
</dbReference>
<feature type="binding site" evidence="3">
    <location>
        <position position="356"/>
    </location>
    <ligand>
        <name>Mn(2+)</name>
        <dbReference type="ChEBI" id="CHEBI:29035"/>
    </ligand>
</feature>
<keyword evidence="3" id="KW-0464">Manganese</keyword>
<keyword evidence="3" id="KW-0170">Cobalt</keyword>
<dbReference type="GO" id="GO:0009073">
    <property type="term" value="P:aromatic amino acid family biosynthetic process"/>
    <property type="evidence" value="ECO:0007669"/>
    <property type="project" value="UniProtKB-KW"/>
</dbReference>
<comment type="cofactor">
    <cofactor evidence="3">
        <name>Mn(2+)</name>
        <dbReference type="ChEBI" id="CHEBI:29035"/>
    </cofactor>
    <cofactor evidence="3">
        <name>Co(2+)</name>
        <dbReference type="ChEBI" id="CHEBI:48828"/>
    </cofactor>
    <cofactor evidence="3">
        <name>Cd(2+)</name>
        <dbReference type="ChEBI" id="CHEBI:48775"/>
    </cofactor>
    <text evidence="3">Binds 1 divalent cation per subunit. The enzyme is active with manganese, cobalt or cadmium ions.</text>
</comment>
<comment type="similarity">
    <text evidence="1 4">Belongs to the class-II DAHP synthase family.</text>
</comment>
<accession>A0A3M2JC39</accession>
<proteinExistence type="inferred from homology"/>
<dbReference type="GO" id="GO:0003849">
    <property type="term" value="F:3-deoxy-7-phosphoheptulonate synthase activity"/>
    <property type="evidence" value="ECO:0007669"/>
    <property type="project" value="UniProtKB-EC"/>
</dbReference>
<sequence length="450" mass="49204">MSIEADPTVLAGLEAWRDLPVTQQPAWPDRDALARVSDRLAGLPPLVFAGEADALRGQLAAAGRGEAFLLQGGDCAETFAESTADNIRAKVMTVLQMAVVLTYGASLPVIKMGRMAGQYAKPRSSDTETRDGVTLPAFRGDIINGFEFTPEARTPDPQRLLDAYHTSASTLNLIRAFTTGGFASLLRVHEWNRGFTANPAYARYEEIAAEIDRAIRFMAACGADFDALRTVDFYASHEGLLLDYERPLTRIDSRTGLPYDCSGHFLWIGERTRQLDGAHVDYFSRVHNPLGIKLGPTSTADDALRLIDKLNPSAEPGRITFITRMGAGKIRDLLPSLVEKVTADGRPVTWVCDPMHGNGITSASGYKTRRFSDVMDEVAGFFEVHRALGTVPGGLHIELTGDDVTEVLGGAEEIDDAGLARRYETLVDPRLNHQQSLELAFQVVELLRRS</sequence>
<protein>
    <recommendedName>
        <fullName evidence="4">Phospho-2-dehydro-3-deoxyheptonate aldolase</fullName>
        <ecNumber evidence="4">2.5.1.54</ecNumber>
    </recommendedName>
</protein>
<feature type="binding site" evidence="3">
    <location>
        <position position="293"/>
    </location>
    <ligand>
        <name>phosphoenolpyruvate</name>
        <dbReference type="ChEBI" id="CHEBI:58702"/>
    </ligand>
</feature>
<organism evidence="5 6">
    <name type="scientific">Cellulomonas triticagri</name>
    <dbReference type="NCBI Taxonomy" id="2483352"/>
    <lineage>
        <taxon>Bacteria</taxon>
        <taxon>Bacillati</taxon>
        <taxon>Actinomycetota</taxon>
        <taxon>Actinomycetes</taxon>
        <taxon>Micrococcales</taxon>
        <taxon>Cellulomonadaceae</taxon>
        <taxon>Cellulomonas</taxon>
    </lineage>
</organism>
<feature type="binding site" evidence="3">
    <location>
        <position position="114"/>
    </location>
    <ligand>
        <name>phosphoenolpyruvate</name>
        <dbReference type="ChEBI" id="CHEBI:58702"/>
    </ligand>
</feature>
<feature type="binding site" evidence="3">
    <location>
        <position position="428"/>
    </location>
    <ligand>
        <name>Mn(2+)</name>
        <dbReference type="ChEBI" id="CHEBI:29035"/>
    </ligand>
</feature>
<dbReference type="Gene3D" id="3.20.20.70">
    <property type="entry name" value="Aldolase class I"/>
    <property type="match status" value="1"/>
</dbReference>
<dbReference type="NCBIfam" id="TIGR01358">
    <property type="entry name" value="DAHP_synth_II"/>
    <property type="match status" value="1"/>
</dbReference>
<dbReference type="Pfam" id="PF01474">
    <property type="entry name" value="DAHP_synth_2"/>
    <property type="match status" value="1"/>
</dbReference>
<evidence type="ECO:0000313" key="5">
    <source>
        <dbReference type="EMBL" id="RMI09806.1"/>
    </source>
</evidence>
<dbReference type="Proteomes" id="UP000269289">
    <property type="component" value="Unassembled WGS sequence"/>
</dbReference>
<feature type="binding site" evidence="3">
    <location>
        <position position="75"/>
    </location>
    <ligand>
        <name>Mn(2+)</name>
        <dbReference type="ChEBI" id="CHEBI:29035"/>
    </ligand>
</feature>
<evidence type="ECO:0000256" key="4">
    <source>
        <dbReference type="RuleBase" id="RU363071"/>
    </source>
</evidence>
<feature type="binding site" evidence="3">
    <location>
        <begin position="270"/>
        <end position="271"/>
    </location>
    <ligand>
        <name>phosphoenolpyruvate</name>
        <dbReference type="ChEBI" id="CHEBI:58702"/>
    </ligand>
</feature>
<evidence type="ECO:0000256" key="3">
    <source>
        <dbReference type="PIRSR" id="PIRSR602480-1"/>
    </source>
</evidence>
<comment type="caution">
    <text evidence="5">The sequence shown here is derived from an EMBL/GenBank/DDBJ whole genome shotgun (WGS) entry which is preliminary data.</text>
</comment>
<dbReference type="EMBL" id="RFFI01000039">
    <property type="protein sequence ID" value="RMI09806.1"/>
    <property type="molecule type" value="Genomic_DNA"/>
</dbReference>
<dbReference type="SUPFAM" id="SSF51569">
    <property type="entry name" value="Aldolase"/>
    <property type="match status" value="1"/>
</dbReference>
<dbReference type="InterPro" id="IPR013785">
    <property type="entry name" value="Aldolase_TIM"/>
</dbReference>
<dbReference type="AlphaFoldDB" id="A0A3M2JC39"/>
<dbReference type="PANTHER" id="PTHR21337:SF0">
    <property type="entry name" value="PHOSPHO-2-DEHYDRO-3-DEOXYHEPTONATE ALDOLASE"/>
    <property type="match status" value="1"/>
</dbReference>
<gene>
    <name evidence="5" type="ORF">EBM89_08760</name>
</gene>
<keyword evidence="3" id="KW-0104">Cadmium</keyword>
<reference evidence="5 6" key="1">
    <citation type="submission" date="2018-10" db="EMBL/GenBank/DDBJ databases">
        <title>Isolation, diversity and antifungal activity of actinobacteria from wheat.</title>
        <authorList>
            <person name="Han C."/>
        </authorList>
    </citation>
    <scope>NUCLEOTIDE SEQUENCE [LARGE SCALE GENOMIC DNA]</scope>
    <source>
        <strain evidence="5 6">NEAU-YY56</strain>
    </source>
</reference>
<dbReference type="RefSeq" id="WP_122149059.1">
    <property type="nucleotide sequence ID" value="NZ_RFFI01000039.1"/>
</dbReference>